<reference evidence="1" key="1">
    <citation type="submission" date="2020-05" db="EMBL/GenBank/DDBJ databases">
        <authorList>
            <person name="Rincon C."/>
            <person name="Sanders R I."/>
            <person name="Robbins C."/>
            <person name="Chaturvedi A."/>
        </authorList>
    </citation>
    <scope>NUCLEOTIDE SEQUENCE</scope>
    <source>
        <strain evidence="1">CHB12</strain>
    </source>
</reference>
<dbReference type="Proteomes" id="UP000684084">
    <property type="component" value="Unassembled WGS sequence"/>
</dbReference>
<dbReference type="EMBL" id="CAGKOT010000062">
    <property type="protein sequence ID" value="CAB5388782.1"/>
    <property type="molecule type" value="Genomic_DNA"/>
</dbReference>
<sequence>MNNTQLIFLRILLSNNIKFGGQMKDHEVIVGIICYLGEPQVSPFRLVKAENAKLRQAMEKNEARLAKLEEKKLLRESAIPCRVQDEHSIPQNTSIILRKPKSIQSSGETILEVSSQVLPKETKVSPDYIIVQDFVQDVSSELIDEDDIQIIDGNQELTTDMTISRSVQEIIAKDNVSERQVDLAMLIRS</sequence>
<comment type="caution">
    <text evidence="1">The sequence shown here is derived from an EMBL/GenBank/DDBJ whole genome shotgun (WGS) entry which is preliminary data.</text>
</comment>
<organism evidence="1 2">
    <name type="scientific">Rhizophagus irregularis</name>
    <dbReference type="NCBI Taxonomy" id="588596"/>
    <lineage>
        <taxon>Eukaryota</taxon>
        <taxon>Fungi</taxon>
        <taxon>Fungi incertae sedis</taxon>
        <taxon>Mucoromycota</taxon>
        <taxon>Glomeromycotina</taxon>
        <taxon>Glomeromycetes</taxon>
        <taxon>Glomerales</taxon>
        <taxon>Glomeraceae</taxon>
        <taxon>Rhizophagus</taxon>
    </lineage>
</organism>
<proteinExistence type="predicted"/>
<evidence type="ECO:0000313" key="2">
    <source>
        <dbReference type="Proteomes" id="UP000684084"/>
    </source>
</evidence>
<accession>A0A916EHH8</accession>
<protein>
    <submittedName>
        <fullName evidence="1">Uncharacterized protein</fullName>
    </submittedName>
</protein>
<dbReference type="VEuPathDB" id="FungiDB:RhiirFUN_004951"/>
<dbReference type="OrthoDB" id="2396770at2759"/>
<name>A0A916EHH8_9GLOM</name>
<dbReference type="AlphaFoldDB" id="A0A916EHH8"/>
<gene>
    <name evidence="1" type="ORF">CHRIB12_LOCUS20757</name>
</gene>
<evidence type="ECO:0000313" key="1">
    <source>
        <dbReference type="EMBL" id="CAB5388782.1"/>
    </source>
</evidence>